<evidence type="ECO:0000259" key="12">
    <source>
        <dbReference type="Pfam" id="PF02768"/>
    </source>
</evidence>
<comment type="subunit">
    <text evidence="9">Forms a ring-shaped head-to-tail homodimer around DNA.</text>
</comment>
<evidence type="ECO:0000256" key="2">
    <source>
        <dbReference type="ARBA" id="ARBA00010752"/>
    </source>
</evidence>
<dbReference type="EMBL" id="MHTL01000013">
    <property type="protein sequence ID" value="OHA60439.1"/>
    <property type="molecule type" value="Genomic_DNA"/>
</dbReference>
<dbReference type="Proteomes" id="UP000177090">
    <property type="component" value="Unassembled WGS sequence"/>
</dbReference>
<dbReference type="PANTHER" id="PTHR30478:SF0">
    <property type="entry name" value="BETA SLIDING CLAMP"/>
    <property type="match status" value="1"/>
</dbReference>
<keyword evidence="4 9" id="KW-0808">Transferase</keyword>
<dbReference type="InterPro" id="IPR022637">
    <property type="entry name" value="DNA_polIII_beta_cen"/>
</dbReference>
<dbReference type="GO" id="GO:0003887">
    <property type="term" value="F:DNA-directed DNA polymerase activity"/>
    <property type="evidence" value="ECO:0007669"/>
    <property type="project" value="UniProtKB-UniRule"/>
</dbReference>
<protein>
    <recommendedName>
        <fullName evidence="9">Beta sliding clamp</fullName>
    </recommendedName>
</protein>
<reference evidence="13 14" key="1">
    <citation type="journal article" date="2016" name="Nat. Commun.">
        <title>Thousands of microbial genomes shed light on interconnected biogeochemical processes in an aquifer system.</title>
        <authorList>
            <person name="Anantharaman K."/>
            <person name="Brown C.T."/>
            <person name="Hug L.A."/>
            <person name="Sharon I."/>
            <person name="Castelle C.J."/>
            <person name="Probst A.J."/>
            <person name="Thomas B.C."/>
            <person name="Singh A."/>
            <person name="Wilkins M.J."/>
            <person name="Karaoz U."/>
            <person name="Brodie E.L."/>
            <person name="Williams K.H."/>
            <person name="Hubbard S.S."/>
            <person name="Banfield J.F."/>
        </authorList>
    </citation>
    <scope>NUCLEOTIDE SEQUENCE [LARGE SCALE GENOMIC DNA]</scope>
</reference>
<evidence type="ECO:0000313" key="13">
    <source>
        <dbReference type="EMBL" id="OHA60439.1"/>
    </source>
</evidence>
<evidence type="ECO:0000256" key="1">
    <source>
        <dbReference type="ARBA" id="ARBA00004496"/>
    </source>
</evidence>
<dbReference type="InterPro" id="IPR022634">
    <property type="entry name" value="DNA_polIII_beta_N"/>
</dbReference>
<dbReference type="NCBIfam" id="TIGR00663">
    <property type="entry name" value="dnan"/>
    <property type="match status" value="1"/>
</dbReference>
<dbReference type="InterPro" id="IPR022635">
    <property type="entry name" value="DNA_polIII_beta_C"/>
</dbReference>
<evidence type="ECO:0000256" key="7">
    <source>
        <dbReference type="ARBA" id="ARBA00022932"/>
    </source>
</evidence>
<dbReference type="GO" id="GO:0009360">
    <property type="term" value="C:DNA polymerase III complex"/>
    <property type="evidence" value="ECO:0007669"/>
    <property type="project" value="InterPro"/>
</dbReference>
<evidence type="ECO:0000256" key="8">
    <source>
        <dbReference type="ARBA" id="ARBA00023125"/>
    </source>
</evidence>
<evidence type="ECO:0000256" key="6">
    <source>
        <dbReference type="ARBA" id="ARBA00022705"/>
    </source>
</evidence>
<feature type="domain" description="DNA polymerase III beta sliding clamp central" evidence="11">
    <location>
        <begin position="129"/>
        <end position="241"/>
    </location>
</feature>
<dbReference type="PIRSF" id="PIRSF000804">
    <property type="entry name" value="DNA_pol_III_b"/>
    <property type="match status" value="1"/>
</dbReference>
<keyword evidence="7 9" id="KW-0239">DNA-directed DNA polymerase</keyword>
<keyword evidence="3 9" id="KW-0963">Cytoplasm</keyword>
<comment type="function">
    <text evidence="9">Confers DNA tethering and processivity to DNA polymerases and other proteins. Acts as a clamp, forming a ring around DNA (a reaction catalyzed by the clamp-loading complex) which diffuses in an ATP-independent manner freely and bidirectionally along dsDNA. Initially characterized for its ability to contact the catalytic subunit of DNA polymerase III (Pol III), a complex, multichain enzyme responsible for most of the replicative synthesis in bacteria; Pol III exhibits 3'-5' exonuclease proofreading activity. The beta chain is required for initiation of replication as well as for processivity of DNA replication.</text>
</comment>
<dbReference type="GO" id="GO:0008408">
    <property type="term" value="F:3'-5' exonuclease activity"/>
    <property type="evidence" value="ECO:0007669"/>
    <property type="project" value="InterPro"/>
</dbReference>
<feature type="domain" description="DNA polymerase III beta sliding clamp N-terminal" evidence="10">
    <location>
        <begin position="1"/>
        <end position="118"/>
    </location>
</feature>
<dbReference type="CDD" id="cd00140">
    <property type="entry name" value="beta_clamp"/>
    <property type="match status" value="1"/>
</dbReference>
<evidence type="ECO:0000256" key="5">
    <source>
        <dbReference type="ARBA" id="ARBA00022695"/>
    </source>
</evidence>
<feature type="domain" description="DNA polymerase III beta sliding clamp C-terminal" evidence="12">
    <location>
        <begin position="244"/>
        <end position="363"/>
    </location>
</feature>
<dbReference type="STRING" id="1802440.A2569_01225"/>
<dbReference type="InterPro" id="IPR001001">
    <property type="entry name" value="DNA_polIII_beta"/>
</dbReference>
<dbReference type="PANTHER" id="PTHR30478">
    <property type="entry name" value="DNA POLYMERASE III SUBUNIT BETA"/>
    <property type="match status" value="1"/>
</dbReference>
<comment type="caution">
    <text evidence="13">The sequence shown here is derived from an EMBL/GenBank/DDBJ whole genome shotgun (WGS) entry which is preliminary data.</text>
</comment>
<evidence type="ECO:0000256" key="3">
    <source>
        <dbReference type="ARBA" id="ARBA00022490"/>
    </source>
</evidence>
<evidence type="ECO:0000256" key="4">
    <source>
        <dbReference type="ARBA" id="ARBA00022679"/>
    </source>
</evidence>
<accession>A0A1G2QK33</accession>
<keyword evidence="8" id="KW-0238">DNA-binding</keyword>
<dbReference type="GO" id="GO:0003677">
    <property type="term" value="F:DNA binding"/>
    <property type="evidence" value="ECO:0007669"/>
    <property type="project" value="UniProtKB-UniRule"/>
</dbReference>
<dbReference type="InterPro" id="IPR046938">
    <property type="entry name" value="DNA_clamp_sf"/>
</dbReference>
<sequence length="365" mass="40815">MKAECSREILKNILITLDRVTGKNLSLPSLSFIYIRTNKNKLLLRATNLDIGVEVSIPAKILHEGCVLIPGQLLISVLYNSLYEIVTLEEFNGNITLSTPTYTSVIKCISSDDYPNLPKTSKENEFVFESKNFISGIQSVVFSSAVSDIKPEIASVYIYTLESELYFVSTDGFRLAEKKYNHSHSTDSLKIIIPFKNAIEIGRILENAEEQVSIYTSPSLLLLESGGYIITSRLIDGVYPDYPQLIPSSFSTTIKAPQKDIHNTLKSAHIFCDKTNQIQLTIHSEGAVFEVHSQNSEKGEYSEKISSLIDGEDVEMNVNVRYLSEVFPILKRSTTMIGCNGKGKPLLIKDDGDNSFLYLVMPMNR</sequence>
<gene>
    <name evidence="13" type="ORF">A2569_01225</name>
</gene>
<dbReference type="GO" id="GO:0006271">
    <property type="term" value="P:DNA strand elongation involved in DNA replication"/>
    <property type="evidence" value="ECO:0007669"/>
    <property type="project" value="TreeGrafter"/>
</dbReference>
<keyword evidence="5 9" id="KW-0548">Nucleotidyltransferase</keyword>
<name>A0A1G2QK33_9BACT</name>
<dbReference type="Gene3D" id="3.10.150.10">
    <property type="entry name" value="DNA Polymerase III, subunit A, domain 2"/>
    <property type="match status" value="1"/>
</dbReference>
<dbReference type="GO" id="GO:0005737">
    <property type="term" value="C:cytoplasm"/>
    <property type="evidence" value="ECO:0007669"/>
    <property type="project" value="UniProtKB-SubCell"/>
</dbReference>
<evidence type="ECO:0000259" key="11">
    <source>
        <dbReference type="Pfam" id="PF02767"/>
    </source>
</evidence>
<evidence type="ECO:0000259" key="10">
    <source>
        <dbReference type="Pfam" id="PF00712"/>
    </source>
</evidence>
<dbReference type="SMART" id="SM00480">
    <property type="entry name" value="POL3Bc"/>
    <property type="match status" value="1"/>
</dbReference>
<evidence type="ECO:0000313" key="14">
    <source>
        <dbReference type="Proteomes" id="UP000177090"/>
    </source>
</evidence>
<dbReference type="Pfam" id="PF02767">
    <property type="entry name" value="DNA_pol3_beta_2"/>
    <property type="match status" value="1"/>
</dbReference>
<dbReference type="AlphaFoldDB" id="A0A1G2QK33"/>
<dbReference type="Pfam" id="PF00712">
    <property type="entry name" value="DNA_pol3_beta"/>
    <property type="match status" value="1"/>
</dbReference>
<keyword evidence="6 9" id="KW-0235">DNA replication</keyword>
<proteinExistence type="inferred from homology"/>
<evidence type="ECO:0000256" key="9">
    <source>
        <dbReference type="PIRNR" id="PIRNR000804"/>
    </source>
</evidence>
<dbReference type="Gene3D" id="3.70.10.10">
    <property type="match status" value="1"/>
</dbReference>
<comment type="similarity">
    <text evidence="2 9">Belongs to the beta sliding clamp family.</text>
</comment>
<comment type="subcellular location">
    <subcellularLocation>
        <location evidence="1 9">Cytoplasm</location>
    </subcellularLocation>
</comment>
<dbReference type="Pfam" id="PF02768">
    <property type="entry name" value="DNA_pol3_beta_3"/>
    <property type="match status" value="1"/>
</dbReference>
<dbReference type="SUPFAM" id="SSF55979">
    <property type="entry name" value="DNA clamp"/>
    <property type="match status" value="3"/>
</dbReference>
<organism evidence="13 14">
    <name type="scientific">Candidatus Vogelbacteria bacterium RIFOXYD1_FULL_51_18</name>
    <dbReference type="NCBI Taxonomy" id="1802440"/>
    <lineage>
        <taxon>Bacteria</taxon>
        <taxon>Candidatus Vogeliibacteriota</taxon>
    </lineage>
</organism>